<comment type="caution">
    <text evidence="8">The sequence shown here is derived from an EMBL/GenBank/DDBJ whole genome shotgun (WGS) entry which is preliminary data.</text>
</comment>
<keyword evidence="5" id="KW-0464">Manganese</keyword>
<dbReference type="GO" id="GO:0009252">
    <property type="term" value="P:peptidoglycan biosynthetic process"/>
    <property type="evidence" value="ECO:0007669"/>
    <property type="project" value="TreeGrafter"/>
</dbReference>
<feature type="binding site" evidence="5">
    <location>
        <position position="263"/>
    </location>
    <ligand>
        <name>Mg(2+)</name>
        <dbReference type="ChEBI" id="CHEBI:18420"/>
        <label>1</label>
    </ligand>
</feature>
<dbReference type="EMBL" id="DVLW01000084">
    <property type="protein sequence ID" value="HIT94140.1"/>
    <property type="molecule type" value="Genomic_DNA"/>
</dbReference>
<evidence type="ECO:0000256" key="4">
    <source>
        <dbReference type="ARBA" id="ARBA00023316"/>
    </source>
</evidence>
<name>A0A9D1H5K9_9FIRM</name>
<comment type="cofactor">
    <cofactor evidence="1">
        <name>Mn(2+)</name>
        <dbReference type="ChEBI" id="CHEBI:29035"/>
    </cofactor>
</comment>
<dbReference type="InterPro" id="IPR011761">
    <property type="entry name" value="ATP-grasp"/>
</dbReference>
<sequence>IGITRKGRMLYYPGDADGIRSGAWESYPDSCSCIFSTDDSKTGIYKLMNDGSASYLALDCVFPVLYGKRGEDGKFQGILECSGIPFVGSGACTSALCMDKGFAHMILTGSGIKMSRYISVRRDEPLDIPSLVKQIEYSFGFPVYVKPACSNTAGGVFHAPGPEDLERAVKMAFVHDNKVLIKEAIRGRHLKCGLIGNDLSNLEVSPLGEIRLNPDFVPQTPYESAPQQLQIPADIPEKAADAIRRAAIRAFDAVECAGVASIDFFLTDDGQVYLNQFNTVPGYSPVSIFPRLWAAAGVSMPELIDRLIQLAFEKSDVEY</sequence>
<dbReference type="GO" id="GO:0005829">
    <property type="term" value="C:cytosol"/>
    <property type="evidence" value="ECO:0007669"/>
    <property type="project" value="TreeGrafter"/>
</dbReference>
<dbReference type="InterPro" id="IPR016185">
    <property type="entry name" value="PreATP-grasp_dom_sf"/>
</dbReference>
<dbReference type="HAMAP" id="MF_00047">
    <property type="entry name" value="Dala_Dala_lig"/>
    <property type="match status" value="1"/>
</dbReference>
<dbReference type="Gene3D" id="3.40.50.20">
    <property type="match status" value="1"/>
</dbReference>
<dbReference type="GO" id="GO:0005524">
    <property type="term" value="F:ATP binding"/>
    <property type="evidence" value="ECO:0007669"/>
    <property type="project" value="UniProtKB-UniRule"/>
</dbReference>
<evidence type="ECO:0000256" key="5">
    <source>
        <dbReference type="PIRSR" id="PIRSR039102-3"/>
    </source>
</evidence>
<evidence type="ECO:0000259" key="7">
    <source>
        <dbReference type="PROSITE" id="PS50975"/>
    </source>
</evidence>
<protein>
    <submittedName>
        <fullName evidence="8">D-alanine--D-alanine ligase</fullName>
    </submittedName>
</protein>
<dbReference type="Pfam" id="PF07478">
    <property type="entry name" value="Dala_Dala_lig_C"/>
    <property type="match status" value="1"/>
</dbReference>
<keyword evidence="6" id="KW-0067">ATP-binding</keyword>
<dbReference type="GO" id="GO:0008716">
    <property type="term" value="F:D-alanine-D-alanine ligase activity"/>
    <property type="evidence" value="ECO:0007669"/>
    <property type="project" value="InterPro"/>
</dbReference>
<proteinExistence type="inferred from homology"/>
<evidence type="ECO:0000256" key="2">
    <source>
        <dbReference type="ARBA" id="ARBA00010871"/>
    </source>
</evidence>
<keyword evidence="4" id="KW-0961">Cell wall biogenesis/degradation</keyword>
<dbReference type="GO" id="GO:0046872">
    <property type="term" value="F:metal ion binding"/>
    <property type="evidence" value="ECO:0007669"/>
    <property type="project" value="UniProtKB-KW"/>
</dbReference>
<dbReference type="SUPFAM" id="SSF52440">
    <property type="entry name" value="PreATP-grasp domain"/>
    <property type="match status" value="1"/>
</dbReference>
<feature type="binding site" evidence="5">
    <location>
        <position position="278"/>
    </location>
    <ligand>
        <name>Mg(2+)</name>
        <dbReference type="ChEBI" id="CHEBI:18420"/>
        <label>2</label>
    </ligand>
</feature>
<feature type="domain" description="ATP-grasp" evidence="7">
    <location>
        <begin position="104"/>
        <end position="309"/>
    </location>
</feature>
<accession>A0A9D1H5K9</accession>
<evidence type="ECO:0000256" key="1">
    <source>
        <dbReference type="ARBA" id="ARBA00001936"/>
    </source>
</evidence>
<dbReference type="InterPro" id="IPR013815">
    <property type="entry name" value="ATP_grasp_subdomain_1"/>
</dbReference>
<evidence type="ECO:0000313" key="9">
    <source>
        <dbReference type="Proteomes" id="UP000824160"/>
    </source>
</evidence>
<dbReference type="PANTHER" id="PTHR23132:SF25">
    <property type="entry name" value="D-ALANINE--D-ALANINE LIGASE A"/>
    <property type="match status" value="1"/>
</dbReference>
<evidence type="ECO:0000256" key="6">
    <source>
        <dbReference type="PROSITE-ProRule" id="PRU00409"/>
    </source>
</evidence>
<dbReference type="AlphaFoldDB" id="A0A9D1H5K9"/>
<dbReference type="Pfam" id="PF01820">
    <property type="entry name" value="Dala_Dala_lig_N"/>
    <property type="match status" value="1"/>
</dbReference>
<dbReference type="SUPFAM" id="SSF56059">
    <property type="entry name" value="Glutathione synthetase ATP-binding domain-like"/>
    <property type="match status" value="1"/>
</dbReference>
<comment type="similarity">
    <text evidence="2">Belongs to the D-alanine--D-alanine ligase family.</text>
</comment>
<dbReference type="Proteomes" id="UP000824160">
    <property type="component" value="Unassembled WGS sequence"/>
</dbReference>
<keyword evidence="3 8" id="KW-0436">Ligase</keyword>
<evidence type="ECO:0000313" key="8">
    <source>
        <dbReference type="EMBL" id="HIT94140.1"/>
    </source>
</evidence>
<dbReference type="Gene3D" id="3.30.470.20">
    <property type="entry name" value="ATP-grasp fold, B domain"/>
    <property type="match status" value="1"/>
</dbReference>
<feature type="non-terminal residue" evidence="8">
    <location>
        <position position="1"/>
    </location>
</feature>
<dbReference type="PANTHER" id="PTHR23132">
    <property type="entry name" value="D-ALANINE--D-ALANINE LIGASE"/>
    <property type="match status" value="1"/>
</dbReference>
<dbReference type="PIRSF" id="PIRSF039102">
    <property type="entry name" value="Ddl/VanB"/>
    <property type="match status" value="1"/>
</dbReference>
<organism evidence="8 9">
    <name type="scientific">Candidatus Faecivivens stercoripullorum</name>
    <dbReference type="NCBI Taxonomy" id="2840805"/>
    <lineage>
        <taxon>Bacteria</taxon>
        <taxon>Bacillati</taxon>
        <taxon>Bacillota</taxon>
        <taxon>Clostridia</taxon>
        <taxon>Eubacteriales</taxon>
        <taxon>Oscillospiraceae</taxon>
        <taxon>Oscillospiraceae incertae sedis</taxon>
        <taxon>Candidatus Faecivivens</taxon>
    </lineage>
</organism>
<keyword evidence="5" id="KW-0460">Magnesium</keyword>
<dbReference type="InterPro" id="IPR011095">
    <property type="entry name" value="Dala_Dala_lig_C"/>
</dbReference>
<dbReference type="InterPro" id="IPR005905">
    <property type="entry name" value="D_ala_D_ala"/>
</dbReference>
<keyword evidence="5" id="KW-0479">Metal-binding</keyword>
<keyword evidence="6" id="KW-0547">Nucleotide-binding</keyword>
<dbReference type="InterPro" id="IPR011127">
    <property type="entry name" value="Dala_Dala_lig_N"/>
</dbReference>
<dbReference type="PROSITE" id="PS50975">
    <property type="entry name" value="ATP_GRASP"/>
    <property type="match status" value="1"/>
</dbReference>
<dbReference type="GO" id="GO:0071555">
    <property type="term" value="P:cell wall organization"/>
    <property type="evidence" value="ECO:0007669"/>
    <property type="project" value="UniProtKB-KW"/>
</dbReference>
<reference evidence="8" key="1">
    <citation type="submission" date="2020-10" db="EMBL/GenBank/DDBJ databases">
        <authorList>
            <person name="Gilroy R."/>
        </authorList>
    </citation>
    <scope>NUCLEOTIDE SEQUENCE</scope>
    <source>
        <strain evidence="8">ChiBcec7-5410</strain>
    </source>
</reference>
<comment type="cofactor">
    <cofactor evidence="5">
        <name>Mg(2+)</name>
        <dbReference type="ChEBI" id="CHEBI:18420"/>
    </cofactor>
    <cofactor evidence="5">
        <name>Mn(2+)</name>
        <dbReference type="ChEBI" id="CHEBI:29035"/>
    </cofactor>
    <text evidence="5">Binds 2 magnesium or manganese ions per subunit.</text>
</comment>
<evidence type="ECO:0000256" key="3">
    <source>
        <dbReference type="ARBA" id="ARBA00022598"/>
    </source>
</evidence>
<reference evidence="8" key="2">
    <citation type="journal article" date="2021" name="PeerJ">
        <title>Extensive microbial diversity within the chicken gut microbiome revealed by metagenomics and culture.</title>
        <authorList>
            <person name="Gilroy R."/>
            <person name="Ravi A."/>
            <person name="Getino M."/>
            <person name="Pursley I."/>
            <person name="Horton D.L."/>
            <person name="Alikhan N.F."/>
            <person name="Baker D."/>
            <person name="Gharbi K."/>
            <person name="Hall N."/>
            <person name="Watson M."/>
            <person name="Adriaenssens E.M."/>
            <person name="Foster-Nyarko E."/>
            <person name="Jarju S."/>
            <person name="Secka A."/>
            <person name="Antonio M."/>
            <person name="Oren A."/>
            <person name="Chaudhuri R.R."/>
            <person name="La Ragione R."/>
            <person name="Hildebrand F."/>
            <person name="Pallen M.J."/>
        </authorList>
    </citation>
    <scope>NUCLEOTIDE SEQUENCE</scope>
    <source>
        <strain evidence="8">ChiBcec7-5410</strain>
    </source>
</reference>
<dbReference type="Gene3D" id="3.30.1490.20">
    <property type="entry name" value="ATP-grasp fold, A domain"/>
    <property type="match status" value="1"/>
</dbReference>
<gene>
    <name evidence="8" type="ORF">IAC43_03040</name>
</gene>